<proteinExistence type="predicted"/>
<evidence type="ECO:0000313" key="1">
    <source>
        <dbReference type="EMBL" id="EGO21210.1"/>
    </source>
</evidence>
<accession>F8P6Z4</accession>
<dbReference type="HOGENOM" id="CLU_2198595_0_0_1"/>
<gene>
    <name evidence="1" type="ORF">SERLADRAFT_476115</name>
</gene>
<dbReference type="RefSeq" id="XP_007322167.1">
    <property type="nucleotide sequence ID" value="XM_007322105.1"/>
</dbReference>
<reference evidence="1" key="1">
    <citation type="submission" date="2011-04" db="EMBL/GenBank/DDBJ databases">
        <title>Evolution of plant cell wall degrading machinery underlies the functional diversity of forest fungi.</title>
        <authorList>
            <consortium name="US DOE Joint Genome Institute (JGI-PGF)"/>
            <person name="Eastwood D.C."/>
            <person name="Floudas D."/>
            <person name="Binder M."/>
            <person name="Majcherczyk A."/>
            <person name="Schneider P."/>
            <person name="Aerts A."/>
            <person name="Asiegbu F.O."/>
            <person name="Baker S.E."/>
            <person name="Barry K."/>
            <person name="Bendiksby M."/>
            <person name="Blumentritt M."/>
            <person name="Coutinho P.M."/>
            <person name="Cullen D."/>
            <person name="Cullen D."/>
            <person name="Gathman A."/>
            <person name="Goodell B."/>
            <person name="Henrissat B."/>
            <person name="Ihrmark K."/>
            <person name="Kauserud H."/>
            <person name="Kohler A."/>
            <person name="LaButti K."/>
            <person name="Lapidus A."/>
            <person name="Lavin J.L."/>
            <person name="Lee Y.-H."/>
            <person name="Lindquist E."/>
            <person name="Lilly W."/>
            <person name="Lucas S."/>
            <person name="Morin E."/>
            <person name="Murat C."/>
            <person name="Oguiza J.A."/>
            <person name="Park J."/>
            <person name="Pisabarro A.G."/>
            <person name="Riley R."/>
            <person name="Rosling A."/>
            <person name="Salamov A."/>
            <person name="Schmidt O."/>
            <person name="Schmutz J."/>
            <person name="Skrede I."/>
            <person name="Stenlid J."/>
            <person name="Wiebenga A."/>
            <person name="Xie X."/>
            <person name="Kues U."/>
            <person name="Hibbett D.S."/>
            <person name="Hoffmeister D."/>
            <person name="Hogberg N."/>
            <person name="Martin F."/>
            <person name="Grigoriev I.V."/>
            <person name="Watkinson S.C."/>
        </authorList>
    </citation>
    <scope>NUCLEOTIDE SEQUENCE</scope>
    <source>
        <strain evidence="1">S7.9</strain>
    </source>
</reference>
<dbReference type="Proteomes" id="UP000008064">
    <property type="component" value="Unassembled WGS sequence"/>
</dbReference>
<dbReference type="GeneID" id="18820749"/>
<organism>
    <name type="scientific">Serpula lacrymans var. lacrymans (strain S7.9)</name>
    <name type="common">Dry rot fungus</name>
    <dbReference type="NCBI Taxonomy" id="578457"/>
    <lineage>
        <taxon>Eukaryota</taxon>
        <taxon>Fungi</taxon>
        <taxon>Dikarya</taxon>
        <taxon>Basidiomycota</taxon>
        <taxon>Agaricomycotina</taxon>
        <taxon>Agaricomycetes</taxon>
        <taxon>Agaricomycetidae</taxon>
        <taxon>Boletales</taxon>
        <taxon>Coniophorineae</taxon>
        <taxon>Serpulaceae</taxon>
        <taxon>Serpula</taxon>
    </lineage>
</organism>
<sequence>MSASTYVFFMSLAVQMELQNSARDHLVHFFSPALLTSFAAAACRFINDVSSSSSYCRVCQTVSFLRFGALGAYCSSRHMFCCHLRGSTSSLHTLILACCYFWCCNARL</sequence>
<dbReference type="AlphaFoldDB" id="F8P6Z4"/>
<dbReference type="EMBL" id="GL945439">
    <property type="protein sequence ID" value="EGO21210.1"/>
    <property type="molecule type" value="Genomic_DNA"/>
</dbReference>
<name>F8P6Z4_SERL9</name>
<protein>
    <submittedName>
        <fullName evidence="1">Uncharacterized protein</fullName>
    </submittedName>
</protein>
<dbReference type="KEGG" id="sla:SERLADRAFT_476115"/>